<dbReference type="PROSITE" id="PS50164">
    <property type="entry name" value="GIY_YIG"/>
    <property type="match status" value="1"/>
</dbReference>
<dbReference type="AlphaFoldDB" id="A0A8J7K9G3"/>
<dbReference type="SMART" id="SM00479">
    <property type="entry name" value="EXOIII"/>
    <property type="match status" value="1"/>
</dbReference>
<dbReference type="InterPro" id="IPR036397">
    <property type="entry name" value="RNaseH_sf"/>
</dbReference>
<dbReference type="GO" id="GO:0006289">
    <property type="term" value="P:nucleotide-excision repair"/>
    <property type="evidence" value="ECO:0007669"/>
    <property type="project" value="InterPro"/>
</dbReference>
<dbReference type="InterPro" id="IPR006054">
    <property type="entry name" value="DnaQ"/>
</dbReference>
<gene>
    <name evidence="4" type="ORF">IM532_01065</name>
</gene>
<dbReference type="GO" id="GO:0003677">
    <property type="term" value="F:DNA binding"/>
    <property type="evidence" value="ECO:0007669"/>
    <property type="project" value="InterPro"/>
</dbReference>
<name>A0A8J7K9G3_9FLAO</name>
<dbReference type="InterPro" id="IPR035901">
    <property type="entry name" value="GIY-YIG_endonuc_sf"/>
</dbReference>
<keyword evidence="5" id="KW-1185">Reference proteome</keyword>
<dbReference type="InterPro" id="IPR000305">
    <property type="entry name" value="GIY-YIG_endonuc"/>
</dbReference>
<evidence type="ECO:0000256" key="2">
    <source>
        <dbReference type="ARBA" id="ARBA00026073"/>
    </source>
</evidence>
<comment type="subunit">
    <text evidence="2">DNA polymerase III contains a core (composed of alpha, epsilon and theta chains) that associates with a tau subunit. This core dimerizes to form the POLIII' complex. PolIII' associates with the gamma complex (composed of gamma, delta, delta', psi and chi chains) and with the beta chain to form the complete DNA polymerase III complex.</text>
</comment>
<feature type="domain" description="GIY-YIG" evidence="3">
    <location>
        <begin position="201"/>
        <end position="279"/>
    </location>
</feature>
<dbReference type="Pfam" id="PF00929">
    <property type="entry name" value="RNase_T"/>
    <property type="match status" value="1"/>
</dbReference>
<evidence type="ECO:0000313" key="4">
    <source>
        <dbReference type="EMBL" id="MBF0596065.1"/>
    </source>
</evidence>
<dbReference type="InterPro" id="IPR047296">
    <property type="entry name" value="GIY-YIG_UvrC_Cho"/>
</dbReference>
<evidence type="ECO:0000259" key="3">
    <source>
        <dbReference type="PROSITE" id="PS50164"/>
    </source>
</evidence>
<dbReference type="GO" id="GO:0045004">
    <property type="term" value="P:DNA replication proofreading"/>
    <property type="evidence" value="ECO:0007669"/>
    <property type="project" value="TreeGrafter"/>
</dbReference>
<dbReference type="InterPro" id="IPR012337">
    <property type="entry name" value="RNaseH-like_sf"/>
</dbReference>
<dbReference type="InterPro" id="IPR013520">
    <property type="entry name" value="Ribonucl_H"/>
</dbReference>
<dbReference type="Pfam" id="PF01541">
    <property type="entry name" value="GIY-YIG"/>
    <property type="match status" value="1"/>
</dbReference>
<comment type="caution">
    <text evidence="4">The sequence shown here is derived from an EMBL/GenBank/DDBJ whole genome shotgun (WGS) entry which is preliminary data.</text>
</comment>
<dbReference type="Gene3D" id="3.30.420.10">
    <property type="entry name" value="Ribonuclease H-like superfamily/Ribonuclease H"/>
    <property type="match status" value="1"/>
</dbReference>
<dbReference type="SMART" id="SM00465">
    <property type="entry name" value="GIYc"/>
    <property type="match status" value="1"/>
</dbReference>
<dbReference type="CDD" id="cd06127">
    <property type="entry name" value="DEDDh"/>
    <property type="match status" value="1"/>
</dbReference>
<reference evidence="4" key="1">
    <citation type="submission" date="2020-10" db="EMBL/GenBank/DDBJ databases">
        <authorList>
            <person name="Lu T."/>
            <person name="Wang Q."/>
            <person name="Han X."/>
        </authorList>
    </citation>
    <scope>NUCLEOTIDE SEQUENCE</scope>
    <source>
        <strain evidence="4">WQ 117</strain>
    </source>
</reference>
<evidence type="ECO:0000256" key="1">
    <source>
        <dbReference type="ARBA" id="ARBA00025483"/>
    </source>
</evidence>
<dbReference type="PANTHER" id="PTHR30231:SF41">
    <property type="entry name" value="DNA POLYMERASE III SUBUNIT EPSILON"/>
    <property type="match status" value="1"/>
</dbReference>
<dbReference type="EMBL" id="JADGIK010000001">
    <property type="protein sequence ID" value="MBF0596065.1"/>
    <property type="molecule type" value="Genomic_DNA"/>
</dbReference>
<comment type="function">
    <text evidence="1">DNA polymerase III is a complex, multichain enzyme responsible for most of the replicative synthesis in bacteria. The epsilon subunit contain the editing function and is a proofreading 3'-5' exonuclease.</text>
</comment>
<dbReference type="NCBIfam" id="TIGR00573">
    <property type="entry name" value="dnaq"/>
    <property type="match status" value="1"/>
</dbReference>
<dbReference type="GO" id="GO:0008408">
    <property type="term" value="F:3'-5' exonuclease activity"/>
    <property type="evidence" value="ECO:0007669"/>
    <property type="project" value="TreeGrafter"/>
</dbReference>
<accession>A0A8J7K9G3</accession>
<dbReference type="GO" id="GO:0003887">
    <property type="term" value="F:DNA-directed DNA polymerase activity"/>
    <property type="evidence" value="ECO:0007669"/>
    <property type="project" value="InterPro"/>
</dbReference>
<dbReference type="RefSeq" id="WP_194181596.1">
    <property type="nucleotide sequence ID" value="NZ_JADGIK010000001.1"/>
</dbReference>
<evidence type="ECO:0000313" key="5">
    <source>
        <dbReference type="Proteomes" id="UP000608754"/>
    </source>
</evidence>
<dbReference type="SUPFAM" id="SSF82771">
    <property type="entry name" value="GIY-YIG endonuclease"/>
    <property type="match status" value="1"/>
</dbReference>
<dbReference type="PANTHER" id="PTHR30231">
    <property type="entry name" value="DNA POLYMERASE III SUBUNIT EPSILON"/>
    <property type="match status" value="1"/>
</dbReference>
<dbReference type="FunFam" id="3.30.420.10:FF:000045">
    <property type="entry name" value="3'-5' exonuclease DinG"/>
    <property type="match status" value="1"/>
</dbReference>
<protein>
    <submittedName>
        <fullName evidence="4">GIY-YIG nuclease family protein</fullName>
    </submittedName>
</protein>
<dbReference type="SUPFAM" id="SSF53098">
    <property type="entry name" value="Ribonuclease H-like"/>
    <property type="match status" value="1"/>
</dbReference>
<dbReference type="CDD" id="cd10434">
    <property type="entry name" value="GIY-YIG_UvrC_Cho"/>
    <property type="match status" value="1"/>
</dbReference>
<sequence length="458" mass="53962">MSKSKKYAIVDIETTGSFAAKNRITEIAIIIHNGEDVLDEFQTLINPLQTIPSKIQYLTGITNEMVADAPIFSDVADEIYSYLKDCVFVAHNVNFDYSFIANQFQEVGINFSPNKLCTVRLSRKIFPGYHSYSLGNICSDLNISIHDRHRAYGDALATAKLFSLLYKNDTNNLIIDFAKKTSSTQRLPIHLDHKSYENLPQTTGIYFFKDKYNKIIYVGKAINIKKRVYQHFNGKNTSIKRQEFLKEIFYIDFYETGNELMALLYEYKFIKKHWPKYNRALKKYDPKFCLIEYQDQEKYMHLALVKHHKNIHSMKNFERIQDATECLLNLMKEYEINPLKCHFYNQEKFDEFEVEKLKLKFKSESIRSHNDKVYKALDTLIGESKTYYVLGNGRDCEEYSYIYIKNNNLYSFGFFQKNIEFNSIEDAINVKDLTESSYYMLQLIENFKNSFNQKVIHL</sequence>
<dbReference type="Proteomes" id="UP000608754">
    <property type="component" value="Unassembled WGS sequence"/>
</dbReference>
<dbReference type="Gene3D" id="3.40.1440.10">
    <property type="entry name" value="GIY-YIG endonuclease"/>
    <property type="match status" value="1"/>
</dbReference>
<dbReference type="GO" id="GO:0005829">
    <property type="term" value="C:cytosol"/>
    <property type="evidence" value="ECO:0007669"/>
    <property type="project" value="TreeGrafter"/>
</dbReference>
<proteinExistence type="predicted"/>
<organism evidence="4 5">
    <name type="scientific">Faecalibacter rhinopitheci</name>
    <dbReference type="NCBI Taxonomy" id="2779678"/>
    <lineage>
        <taxon>Bacteria</taxon>
        <taxon>Pseudomonadati</taxon>
        <taxon>Bacteroidota</taxon>
        <taxon>Flavobacteriia</taxon>
        <taxon>Flavobacteriales</taxon>
        <taxon>Weeksellaceae</taxon>
        <taxon>Faecalibacter</taxon>
    </lineage>
</organism>